<feature type="coiled-coil region" evidence="1">
    <location>
        <begin position="147"/>
        <end position="174"/>
    </location>
</feature>
<comment type="caution">
    <text evidence="3">The sequence shown here is derived from an EMBL/GenBank/DDBJ whole genome shotgun (WGS) entry which is preliminary data.</text>
</comment>
<keyword evidence="1" id="KW-0175">Coiled coil</keyword>
<organism evidence="3 4">
    <name type="scientific">Stylosanthes scabra</name>
    <dbReference type="NCBI Taxonomy" id="79078"/>
    <lineage>
        <taxon>Eukaryota</taxon>
        <taxon>Viridiplantae</taxon>
        <taxon>Streptophyta</taxon>
        <taxon>Embryophyta</taxon>
        <taxon>Tracheophyta</taxon>
        <taxon>Spermatophyta</taxon>
        <taxon>Magnoliopsida</taxon>
        <taxon>eudicotyledons</taxon>
        <taxon>Gunneridae</taxon>
        <taxon>Pentapetalae</taxon>
        <taxon>rosids</taxon>
        <taxon>fabids</taxon>
        <taxon>Fabales</taxon>
        <taxon>Fabaceae</taxon>
        <taxon>Papilionoideae</taxon>
        <taxon>50 kb inversion clade</taxon>
        <taxon>dalbergioids sensu lato</taxon>
        <taxon>Dalbergieae</taxon>
        <taxon>Pterocarpus clade</taxon>
        <taxon>Stylosanthes</taxon>
    </lineage>
</organism>
<evidence type="ECO:0000313" key="4">
    <source>
        <dbReference type="Proteomes" id="UP001341840"/>
    </source>
</evidence>
<feature type="transmembrane region" description="Helical" evidence="2">
    <location>
        <begin position="322"/>
        <end position="342"/>
    </location>
</feature>
<reference evidence="3 4" key="1">
    <citation type="journal article" date="2023" name="Plants (Basel)">
        <title>Bridging the Gap: Combining Genomics and Transcriptomics Approaches to Understand Stylosanthes scabra, an Orphan Legume from the Brazilian Caatinga.</title>
        <authorList>
            <person name="Ferreira-Neto J.R.C."/>
            <person name="da Silva M.D."/>
            <person name="Binneck E."/>
            <person name="de Melo N.F."/>
            <person name="da Silva R.H."/>
            <person name="de Melo A.L.T.M."/>
            <person name="Pandolfi V."/>
            <person name="Bustamante F.O."/>
            <person name="Brasileiro-Vidal A.C."/>
            <person name="Benko-Iseppon A.M."/>
        </authorList>
    </citation>
    <scope>NUCLEOTIDE SEQUENCE [LARGE SCALE GENOMIC DNA]</scope>
    <source>
        <tissue evidence="3">Leaves</tissue>
    </source>
</reference>
<keyword evidence="2" id="KW-1133">Transmembrane helix</keyword>
<accession>A0ABU6SAP5</accession>
<keyword evidence="4" id="KW-1185">Reference proteome</keyword>
<proteinExistence type="predicted"/>
<keyword evidence="2" id="KW-0472">Membrane</keyword>
<sequence>MERGKLEMELEEERKSRNLWIREQQQMKTENSSTRSFSDCNTNGSQGFLRHKFDECNDINSASQGDIFKSPCLKTNPSAFVAKRSKHSTLSDFSPLPDAFSNVADEDLWMKMNNGYVADLDSLQTTPTRNVQSFPSSDTTPVCTSQTEKYDQEVQDLRRQLEIANEKINELERKHSEEVPLSKQPMGEKLVYQQELPLRLSESVKNFKNSYEQVLSVMQQCASSDKLSSANMLSTMSEIGAQLFSNLEASFAVKMDGDKSCHGNDAPIHEQQRMFQEKVNNIITSLESSKSSTAEEQERSPSCTCEHKVVVWPQISRYQSSIMVLFCVLIFGYLVSFFRILLPFNITY</sequence>
<keyword evidence="2" id="KW-0812">Transmembrane</keyword>
<gene>
    <name evidence="3" type="ORF">PIB30_027049</name>
</gene>
<dbReference type="EMBL" id="JASCZI010060518">
    <property type="protein sequence ID" value="MED6133289.1"/>
    <property type="molecule type" value="Genomic_DNA"/>
</dbReference>
<name>A0ABU6SAP5_9FABA</name>
<evidence type="ECO:0000256" key="1">
    <source>
        <dbReference type="SAM" id="Coils"/>
    </source>
</evidence>
<dbReference type="Proteomes" id="UP001341840">
    <property type="component" value="Unassembled WGS sequence"/>
</dbReference>
<evidence type="ECO:0000313" key="3">
    <source>
        <dbReference type="EMBL" id="MED6133289.1"/>
    </source>
</evidence>
<protein>
    <submittedName>
        <fullName evidence="3">Uncharacterized protein</fullName>
    </submittedName>
</protein>
<evidence type="ECO:0000256" key="2">
    <source>
        <dbReference type="SAM" id="Phobius"/>
    </source>
</evidence>